<dbReference type="PATRIC" id="fig|1227452.3.peg.2952"/>
<evidence type="ECO:0000313" key="2">
    <source>
        <dbReference type="EMBL" id="EMA18126.1"/>
    </source>
</evidence>
<dbReference type="Proteomes" id="UP000011623">
    <property type="component" value="Unassembled WGS sequence"/>
</dbReference>
<comment type="caution">
    <text evidence="2">The sequence shown here is derived from an EMBL/GenBank/DDBJ whole genome shotgun (WGS) entry which is preliminary data.</text>
</comment>
<keyword evidence="3" id="KW-1185">Reference proteome</keyword>
<protein>
    <submittedName>
        <fullName evidence="2">Uncharacterized protein</fullName>
    </submittedName>
</protein>
<feature type="region of interest" description="Disordered" evidence="1">
    <location>
        <begin position="31"/>
        <end position="59"/>
    </location>
</feature>
<gene>
    <name evidence="2" type="ORF">C442_14830</name>
</gene>
<accession>M0KA94</accession>
<evidence type="ECO:0000256" key="1">
    <source>
        <dbReference type="SAM" id="MobiDB-lite"/>
    </source>
</evidence>
<organism evidence="2 3">
    <name type="scientific">Haloarcula amylolytica JCM 13557</name>
    <dbReference type="NCBI Taxonomy" id="1227452"/>
    <lineage>
        <taxon>Archaea</taxon>
        <taxon>Methanobacteriati</taxon>
        <taxon>Methanobacteriota</taxon>
        <taxon>Stenosarchaea group</taxon>
        <taxon>Halobacteria</taxon>
        <taxon>Halobacteriales</taxon>
        <taxon>Haloarculaceae</taxon>
        <taxon>Haloarcula</taxon>
    </lineage>
</organism>
<dbReference type="AlphaFoldDB" id="M0KA94"/>
<proteinExistence type="predicted"/>
<dbReference type="EMBL" id="AOLW01000035">
    <property type="protein sequence ID" value="EMA18126.1"/>
    <property type="molecule type" value="Genomic_DNA"/>
</dbReference>
<feature type="compositionally biased region" description="Low complexity" evidence="1">
    <location>
        <begin position="31"/>
        <end position="56"/>
    </location>
</feature>
<evidence type="ECO:0000313" key="3">
    <source>
        <dbReference type="Proteomes" id="UP000011623"/>
    </source>
</evidence>
<reference evidence="2 3" key="1">
    <citation type="journal article" date="2014" name="PLoS Genet.">
        <title>Phylogenetically driven sequencing of extremely halophilic archaea reveals strategies for static and dynamic osmo-response.</title>
        <authorList>
            <person name="Becker E.A."/>
            <person name="Seitzer P.M."/>
            <person name="Tritt A."/>
            <person name="Larsen D."/>
            <person name="Krusor M."/>
            <person name="Yao A.I."/>
            <person name="Wu D."/>
            <person name="Madern D."/>
            <person name="Eisen J.A."/>
            <person name="Darling A.E."/>
            <person name="Facciotti M.T."/>
        </authorList>
    </citation>
    <scope>NUCLEOTIDE SEQUENCE [LARGE SCALE GENOMIC DNA]</scope>
    <source>
        <strain evidence="2 3">JCM 13557</strain>
    </source>
</reference>
<sequence length="323" mass="34760">MQMHRDYRLAAYAVAVSALLLTASGAAVVADGSAGNAPSESSPSETESNETTGSITVTNSTAFEVTTVSNDSGTVTFDQGDQTCGGGFRIDTPNRTRTDIQVRGVTVTLVEQHSGEPFDEIGREQFASLVWKEISGYAGLGAYDHIEVQVNQYYETVARDEPLDTVGIHARPVDNCLPAVEGEVALNSQSVAVRSSHSELEGLNLNITDTIGALNESERDSIDRLIESNERTSYAIQTEFDDPDTLDATVVEATDDSQVKLELTRPGGGRTVVVRIDLESETVERTWTRVAVERIDGTDSLTVGNHGENETTSFEVNYTEAAS</sequence>
<name>M0KA94_9EURY</name>